<keyword evidence="6" id="KW-0539">Nucleus</keyword>
<evidence type="ECO:0000256" key="8">
    <source>
        <dbReference type="SAM" id="MobiDB-lite"/>
    </source>
</evidence>
<dbReference type="InterPro" id="IPR050527">
    <property type="entry name" value="Snail/Krueppel_Znf"/>
</dbReference>
<keyword evidence="2" id="KW-0479">Metal-binding</keyword>
<feature type="domain" description="C2H2-type" evidence="9">
    <location>
        <begin position="197"/>
        <end position="220"/>
    </location>
</feature>
<dbReference type="GO" id="GO:0000981">
    <property type="term" value="F:DNA-binding transcription factor activity, RNA polymerase II-specific"/>
    <property type="evidence" value="ECO:0007669"/>
    <property type="project" value="TreeGrafter"/>
</dbReference>
<dbReference type="Pfam" id="PF00096">
    <property type="entry name" value="zf-C2H2"/>
    <property type="match status" value="1"/>
</dbReference>
<name>A0AA39WLD6_9PEZI</name>
<evidence type="ECO:0000256" key="7">
    <source>
        <dbReference type="PROSITE-ProRule" id="PRU00042"/>
    </source>
</evidence>
<dbReference type="PANTHER" id="PTHR24388:SF54">
    <property type="entry name" value="PROTEIN ESCARGOT"/>
    <property type="match status" value="1"/>
</dbReference>
<dbReference type="GO" id="GO:0000978">
    <property type="term" value="F:RNA polymerase II cis-regulatory region sequence-specific DNA binding"/>
    <property type="evidence" value="ECO:0007669"/>
    <property type="project" value="TreeGrafter"/>
</dbReference>
<evidence type="ECO:0000259" key="9">
    <source>
        <dbReference type="PROSITE" id="PS50157"/>
    </source>
</evidence>
<evidence type="ECO:0000256" key="5">
    <source>
        <dbReference type="ARBA" id="ARBA00022833"/>
    </source>
</evidence>
<dbReference type="InterPro" id="IPR036236">
    <property type="entry name" value="Znf_C2H2_sf"/>
</dbReference>
<evidence type="ECO:0000256" key="1">
    <source>
        <dbReference type="ARBA" id="ARBA00004123"/>
    </source>
</evidence>
<dbReference type="InterPro" id="IPR013087">
    <property type="entry name" value="Znf_C2H2_type"/>
</dbReference>
<dbReference type="Proteomes" id="UP001175000">
    <property type="component" value="Unassembled WGS sequence"/>
</dbReference>
<reference evidence="10" key="1">
    <citation type="submission" date="2023-06" db="EMBL/GenBank/DDBJ databases">
        <title>Genome-scale phylogeny and comparative genomics of the fungal order Sordariales.</title>
        <authorList>
            <consortium name="Lawrence Berkeley National Laboratory"/>
            <person name="Hensen N."/>
            <person name="Bonometti L."/>
            <person name="Westerberg I."/>
            <person name="Brannstrom I.O."/>
            <person name="Guillou S."/>
            <person name="Cros-Aarteil S."/>
            <person name="Calhoun S."/>
            <person name="Haridas S."/>
            <person name="Kuo A."/>
            <person name="Mondo S."/>
            <person name="Pangilinan J."/>
            <person name="Riley R."/>
            <person name="Labutti K."/>
            <person name="Andreopoulos B."/>
            <person name="Lipzen A."/>
            <person name="Chen C."/>
            <person name="Yanf M."/>
            <person name="Daum C."/>
            <person name="Ng V."/>
            <person name="Clum A."/>
            <person name="Steindorff A."/>
            <person name="Ohm R."/>
            <person name="Martin F."/>
            <person name="Silar P."/>
            <person name="Natvig D."/>
            <person name="Lalanne C."/>
            <person name="Gautier V."/>
            <person name="Ament-Velasquez S.L."/>
            <person name="Kruys A."/>
            <person name="Hutchinson M.I."/>
            <person name="Powell A.J."/>
            <person name="Barry K."/>
            <person name="Miller A.N."/>
            <person name="Grigoriev I.V."/>
            <person name="Debuchy R."/>
            <person name="Gladieux P."/>
            <person name="Thoren M.H."/>
            <person name="Johannesson H."/>
        </authorList>
    </citation>
    <scope>NUCLEOTIDE SEQUENCE</scope>
    <source>
        <strain evidence="10">CBS 606.72</strain>
    </source>
</reference>
<gene>
    <name evidence="10" type="ORF">B0T14DRAFT_272453</name>
</gene>
<dbReference type="GO" id="GO:0005634">
    <property type="term" value="C:nucleus"/>
    <property type="evidence" value="ECO:0007669"/>
    <property type="project" value="UniProtKB-SubCell"/>
</dbReference>
<dbReference type="GO" id="GO:0008270">
    <property type="term" value="F:zinc ion binding"/>
    <property type="evidence" value="ECO:0007669"/>
    <property type="project" value="UniProtKB-KW"/>
</dbReference>
<accession>A0AA39WLD6</accession>
<keyword evidence="3" id="KW-0677">Repeat</keyword>
<dbReference type="AlphaFoldDB" id="A0AA39WLD6"/>
<evidence type="ECO:0000313" key="10">
    <source>
        <dbReference type="EMBL" id="KAK0617537.1"/>
    </source>
</evidence>
<dbReference type="SMART" id="SM00355">
    <property type="entry name" value="ZnF_C2H2"/>
    <property type="match status" value="3"/>
</dbReference>
<organism evidence="10 11">
    <name type="scientific">Immersiella caudata</name>
    <dbReference type="NCBI Taxonomy" id="314043"/>
    <lineage>
        <taxon>Eukaryota</taxon>
        <taxon>Fungi</taxon>
        <taxon>Dikarya</taxon>
        <taxon>Ascomycota</taxon>
        <taxon>Pezizomycotina</taxon>
        <taxon>Sordariomycetes</taxon>
        <taxon>Sordariomycetidae</taxon>
        <taxon>Sordariales</taxon>
        <taxon>Lasiosphaeriaceae</taxon>
        <taxon>Immersiella</taxon>
    </lineage>
</organism>
<evidence type="ECO:0000256" key="4">
    <source>
        <dbReference type="ARBA" id="ARBA00022771"/>
    </source>
</evidence>
<comment type="caution">
    <text evidence="10">The sequence shown here is derived from an EMBL/GenBank/DDBJ whole genome shotgun (WGS) entry which is preliminary data.</text>
</comment>
<evidence type="ECO:0000256" key="2">
    <source>
        <dbReference type="ARBA" id="ARBA00022723"/>
    </source>
</evidence>
<dbReference type="EMBL" id="JAULSU010000005">
    <property type="protein sequence ID" value="KAK0617537.1"/>
    <property type="molecule type" value="Genomic_DNA"/>
</dbReference>
<evidence type="ECO:0000256" key="3">
    <source>
        <dbReference type="ARBA" id="ARBA00022737"/>
    </source>
</evidence>
<dbReference type="PROSITE" id="PS50157">
    <property type="entry name" value="ZINC_FINGER_C2H2_2"/>
    <property type="match status" value="2"/>
</dbReference>
<feature type="domain" description="C2H2-type" evidence="9">
    <location>
        <begin position="169"/>
        <end position="193"/>
    </location>
</feature>
<keyword evidence="11" id="KW-1185">Reference proteome</keyword>
<evidence type="ECO:0000256" key="6">
    <source>
        <dbReference type="ARBA" id="ARBA00023242"/>
    </source>
</evidence>
<protein>
    <recommendedName>
        <fullName evidence="9">C2H2-type domain-containing protein</fullName>
    </recommendedName>
</protein>
<dbReference type="Gene3D" id="3.30.160.60">
    <property type="entry name" value="Classic Zinc Finger"/>
    <property type="match status" value="1"/>
</dbReference>
<proteinExistence type="predicted"/>
<dbReference type="SUPFAM" id="SSF57667">
    <property type="entry name" value="beta-beta-alpha zinc fingers"/>
    <property type="match status" value="1"/>
</dbReference>
<comment type="subcellular location">
    <subcellularLocation>
        <location evidence="1">Nucleus</location>
    </subcellularLocation>
</comment>
<evidence type="ECO:0000313" key="11">
    <source>
        <dbReference type="Proteomes" id="UP001175000"/>
    </source>
</evidence>
<dbReference type="PROSITE" id="PS00028">
    <property type="entry name" value="ZINC_FINGER_C2H2_1"/>
    <property type="match status" value="1"/>
</dbReference>
<keyword evidence="5" id="KW-0862">Zinc</keyword>
<feature type="region of interest" description="Disordered" evidence="8">
    <location>
        <begin position="248"/>
        <end position="267"/>
    </location>
</feature>
<sequence length="267" mass="29558">MTSPYSSEAFPDLTIPDEQVEWVLVPVRVSAPSSLTSSPPIPMTSSFPHLVQPTTMWPSPDLTPSSIVDPFVSQLESNIALAMSLQASYPLACFDTDTTTSHAFPTDPMPAFDLSVSTDAFMSHIDAFSPVDDSWQTVDSYFSGASSLGSPTTVASNTPHSTPSSPQTFLCSDSNCFEIFTRAADLKRHERKHRQNFRCELCGKAHTDRRALNRHLESKHEEYAIQQGIKSEKVRCRMCDYVSRADNVRRHERSQHPALNSSGSASR</sequence>
<feature type="compositionally biased region" description="Polar residues" evidence="8">
    <location>
        <begin position="257"/>
        <end position="267"/>
    </location>
</feature>
<dbReference type="PANTHER" id="PTHR24388">
    <property type="entry name" value="ZINC FINGER PROTEIN"/>
    <property type="match status" value="1"/>
</dbReference>
<keyword evidence="4 7" id="KW-0863">Zinc-finger</keyword>